<reference evidence="3" key="1">
    <citation type="submission" date="2019-01" db="EMBL/GenBank/DDBJ databases">
        <title>Gri0909 isolated from a small marine red alga.</title>
        <authorList>
            <person name="Kim J."/>
            <person name="Jeong S.E."/>
            <person name="Jeon C.O."/>
        </authorList>
    </citation>
    <scope>NUCLEOTIDE SEQUENCE [LARGE SCALE GENOMIC DNA]</scope>
    <source>
        <strain evidence="3">Gri0909</strain>
    </source>
</reference>
<dbReference type="InterPro" id="IPR001753">
    <property type="entry name" value="Enoyl-CoA_hydra/iso"/>
</dbReference>
<dbReference type="SUPFAM" id="SSF52096">
    <property type="entry name" value="ClpP/crotonase"/>
    <property type="match status" value="2"/>
</dbReference>
<feature type="compositionally biased region" description="Low complexity" evidence="1">
    <location>
        <begin position="7"/>
        <end position="26"/>
    </location>
</feature>
<accession>A0A437QX79</accession>
<sequence length="579" mass="63437">MNVAERTAAAAGQATQTPATQNPATQATTYDNIVTYDRDPDTYRHWSMDIDGDVATLTLKVDEDGGLRPGYKLKLNSYDLGVDMELHDAVQRIRFEHPTVKVVVLTSGLDRMFCAGANIYMLGTSSHGWKVNFCKFTNETRNGLEDSSQSEGLKFLAACNGVTAGGGYEVALACDEILLVDDRSSAVSLPEVPLLGVLPGTGGLTRITDKRKVRRDLADVFCTSEEGVRGKKAKDWGLVDDIATSRNWDEKVAERVAGLRAQSTRPDDAQGVSLPPVAREMSDTGYRYTHVEVEIDEQTRVATITVKAPEGEIASSPEAIMAEGAAWYPLAMARELDDAILMLRTNNEEAGVWLLKTSGEAANVLAMDAVLAECEDNWFVKETTAMLRRTLSRLDVSSRSMFAVVDEGSCFVGTFMELALAADRIYMLDLPDDPDAAPTIALSPMNFGAYYTIVGNSRLSGRFYDDEAVLEDLKTIVGEALAAQEAEERGLVTFIPDDIDWEDEIRIAVEERASLSPDALTGMEANLRFGGKETMLTRIFGRLSAWQNWIFIRPNAVGEKGALKLFGTGTKADFDRRRV</sequence>
<protein>
    <submittedName>
        <fullName evidence="2">Benzoyl-CoA-dihydrodiol lyase</fullName>
    </submittedName>
</protein>
<dbReference type="PANTHER" id="PTHR11941">
    <property type="entry name" value="ENOYL-COA HYDRATASE-RELATED"/>
    <property type="match status" value="1"/>
</dbReference>
<evidence type="ECO:0000313" key="3">
    <source>
        <dbReference type="Proteomes" id="UP000287447"/>
    </source>
</evidence>
<dbReference type="Gene3D" id="3.90.226.10">
    <property type="entry name" value="2-enoyl-CoA Hydratase, Chain A, domain 1"/>
    <property type="match status" value="2"/>
</dbReference>
<dbReference type="GO" id="GO:0006635">
    <property type="term" value="P:fatty acid beta-oxidation"/>
    <property type="evidence" value="ECO:0007669"/>
    <property type="project" value="TreeGrafter"/>
</dbReference>
<keyword evidence="2" id="KW-0456">Lyase</keyword>
<dbReference type="AlphaFoldDB" id="A0A437QX79"/>
<dbReference type="Proteomes" id="UP000287447">
    <property type="component" value="Unassembled WGS sequence"/>
</dbReference>
<dbReference type="InterPro" id="IPR029045">
    <property type="entry name" value="ClpP/crotonase-like_dom_sf"/>
</dbReference>
<dbReference type="Pfam" id="PF00378">
    <property type="entry name" value="ECH_1"/>
    <property type="match status" value="1"/>
</dbReference>
<dbReference type="GO" id="GO:0016829">
    <property type="term" value="F:lyase activity"/>
    <property type="evidence" value="ECO:0007669"/>
    <property type="project" value="UniProtKB-KW"/>
</dbReference>
<dbReference type="PANTHER" id="PTHR11941:SF54">
    <property type="entry name" value="ENOYL-COA HYDRATASE, MITOCHONDRIAL"/>
    <property type="match status" value="1"/>
</dbReference>
<dbReference type="CDD" id="cd06558">
    <property type="entry name" value="crotonase-like"/>
    <property type="match status" value="1"/>
</dbReference>
<name>A0A437QX79_9PROT</name>
<feature type="region of interest" description="Disordered" evidence="1">
    <location>
        <begin position="1"/>
        <end position="26"/>
    </location>
</feature>
<dbReference type="InterPro" id="IPR017633">
    <property type="entry name" value="Benz-CoA_dihydrodiol_lyase"/>
</dbReference>
<dbReference type="NCBIfam" id="TIGR03222">
    <property type="entry name" value="benzo_boxC"/>
    <property type="match status" value="1"/>
</dbReference>
<evidence type="ECO:0000256" key="1">
    <source>
        <dbReference type="SAM" id="MobiDB-lite"/>
    </source>
</evidence>
<comment type="caution">
    <text evidence="2">The sequence shown here is derived from an EMBL/GenBank/DDBJ whole genome shotgun (WGS) entry which is preliminary data.</text>
</comment>
<keyword evidence="3" id="KW-1185">Reference proteome</keyword>
<proteinExistence type="predicted"/>
<dbReference type="OrthoDB" id="7234377at2"/>
<dbReference type="EMBL" id="SADE01000001">
    <property type="protein sequence ID" value="RVU39137.1"/>
    <property type="molecule type" value="Genomic_DNA"/>
</dbReference>
<organism evidence="2 3">
    <name type="scientific">Hwanghaeella grinnelliae</name>
    <dbReference type="NCBI Taxonomy" id="2500179"/>
    <lineage>
        <taxon>Bacteria</taxon>
        <taxon>Pseudomonadati</taxon>
        <taxon>Pseudomonadota</taxon>
        <taxon>Alphaproteobacteria</taxon>
        <taxon>Rhodospirillales</taxon>
        <taxon>Rhodospirillaceae</taxon>
        <taxon>Hwanghaeella</taxon>
    </lineage>
</organism>
<dbReference type="RefSeq" id="WP_127764509.1">
    <property type="nucleotide sequence ID" value="NZ_SADE01000001.1"/>
</dbReference>
<gene>
    <name evidence="2" type="ORF">EOI86_07770</name>
</gene>
<evidence type="ECO:0000313" key="2">
    <source>
        <dbReference type="EMBL" id="RVU39137.1"/>
    </source>
</evidence>